<sequence>MKNSERQSNSEPEFQPEIRRARIGKLTIYEISDAELNTLE</sequence>
<reference evidence="1" key="1">
    <citation type="journal article" date="2014" name="Front. Microbiol.">
        <title>High frequency of phylogenetically diverse reductive dehalogenase-homologous genes in deep subseafloor sedimentary metagenomes.</title>
        <authorList>
            <person name="Kawai M."/>
            <person name="Futagami T."/>
            <person name="Toyoda A."/>
            <person name="Takaki Y."/>
            <person name="Nishi S."/>
            <person name="Hori S."/>
            <person name="Arai W."/>
            <person name="Tsubouchi T."/>
            <person name="Morono Y."/>
            <person name="Uchiyama I."/>
            <person name="Ito T."/>
            <person name="Fujiyama A."/>
            <person name="Inagaki F."/>
            <person name="Takami H."/>
        </authorList>
    </citation>
    <scope>NUCLEOTIDE SEQUENCE</scope>
    <source>
        <strain evidence="1">Expedition CK06-06</strain>
    </source>
</reference>
<accession>X1RJN9</accession>
<proteinExistence type="predicted"/>
<organism evidence="1">
    <name type="scientific">marine sediment metagenome</name>
    <dbReference type="NCBI Taxonomy" id="412755"/>
    <lineage>
        <taxon>unclassified sequences</taxon>
        <taxon>metagenomes</taxon>
        <taxon>ecological metagenomes</taxon>
    </lineage>
</organism>
<dbReference type="EMBL" id="BARV01045266">
    <property type="protein sequence ID" value="GAI67166.1"/>
    <property type="molecule type" value="Genomic_DNA"/>
</dbReference>
<dbReference type="AlphaFoldDB" id="X1RJN9"/>
<gene>
    <name evidence="1" type="ORF">S06H3_66430</name>
</gene>
<evidence type="ECO:0000313" key="1">
    <source>
        <dbReference type="EMBL" id="GAI67166.1"/>
    </source>
</evidence>
<comment type="caution">
    <text evidence="1">The sequence shown here is derived from an EMBL/GenBank/DDBJ whole genome shotgun (WGS) entry which is preliminary data.</text>
</comment>
<protein>
    <submittedName>
        <fullName evidence="1">Uncharacterized protein</fullName>
    </submittedName>
</protein>
<name>X1RJN9_9ZZZZ</name>
<feature type="non-terminal residue" evidence="1">
    <location>
        <position position="40"/>
    </location>
</feature>